<name>A0A8H7PA15_9APHY</name>
<reference evidence="1" key="2">
    <citation type="journal article" name="Front. Microbiol.">
        <title>Degradative Capacity of Two Strains of Rhodonia placenta: From Phenotype to Genotype.</title>
        <authorList>
            <person name="Kolle M."/>
            <person name="Horta M.A.C."/>
            <person name="Nowrousian M."/>
            <person name="Ohm R.A."/>
            <person name="Benz J.P."/>
            <person name="Pilgard A."/>
        </authorList>
    </citation>
    <scope>NUCLEOTIDE SEQUENCE</scope>
    <source>
        <strain evidence="1">FPRL280</strain>
    </source>
</reference>
<dbReference type="Gene3D" id="1.10.20.10">
    <property type="entry name" value="Histone, subunit A"/>
    <property type="match status" value="1"/>
</dbReference>
<proteinExistence type="predicted"/>
<dbReference type="GO" id="GO:0000786">
    <property type="term" value="C:nucleosome"/>
    <property type="evidence" value="ECO:0007669"/>
    <property type="project" value="InterPro"/>
</dbReference>
<accession>A0A8H7PA15</accession>
<gene>
    <name evidence="1" type="ORF">IEO21_01036</name>
</gene>
<evidence type="ECO:0008006" key="3">
    <source>
        <dbReference type="Google" id="ProtNLM"/>
    </source>
</evidence>
<reference evidence="1" key="1">
    <citation type="submission" date="2020-11" db="EMBL/GenBank/DDBJ databases">
        <authorList>
            <person name="Koelle M."/>
            <person name="Horta M.A.C."/>
            <person name="Nowrousian M."/>
            <person name="Ohm R.A."/>
            <person name="Benz P."/>
            <person name="Pilgard A."/>
        </authorList>
    </citation>
    <scope>NUCLEOTIDE SEQUENCE</scope>
    <source>
        <strain evidence="1">FPRL280</strain>
    </source>
</reference>
<dbReference type="GO" id="GO:0046982">
    <property type="term" value="F:protein heterodimerization activity"/>
    <property type="evidence" value="ECO:0007669"/>
    <property type="project" value="InterPro"/>
</dbReference>
<comment type="caution">
    <text evidence="1">The sequence shown here is derived from an EMBL/GenBank/DDBJ whole genome shotgun (WGS) entry which is preliminary data.</text>
</comment>
<dbReference type="PRINTS" id="PR00620">
    <property type="entry name" value="HISTONEH2A"/>
</dbReference>
<dbReference type="Proteomes" id="UP000639403">
    <property type="component" value="Unassembled WGS sequence"/>
</dbReference>
<evidence type="ECO:0000313" key="2">
    <source>
        <dbReference type="Proteomes" id="UP000639403"/>
    </source>
</evidence>
<evidence type="ECO:0000313" key="1">
    <source>
        <dbReference type="EMBL" id="KAF9820809.1"/>
    </source>
</evidence>
<protein>
    <recommendedName>
        <fullName evidence="3">Histone H2A</fullName>
    </recommendedName>
</protein>
<dbReference type="GO" id="GO:0030527">
    <property type="term" value="F:structural constituent of chromatin"/>
    <property type="evidence" value="ECO:0007669"/>
    <property type="project" value="InterPro"/>
</dbReference>
<dbReference type="InterPro" id="IPR002119">
    <property type="entry name" value="Histone_H2A"/>
</dbReference>
<dbReference type="SUPFAM" id="SSF47113">
    <property type="entry name" value="Histone-fold"/>
    <property type="match status" value="1"/>
</dbReference>
<dbReference type="InterPro" id="IPR009072">
    <property type="entry name" value="Histone-fold"/>
</dbReference>
<dbReference type="GO" id="GO:0003677">
    <property type="term" value="F:DNA binding"/>
    <property type="evidence" value="ECO:0007669"/>
    <property type="project" value="InterPro"/>
</dbReference>
<sequence length="102" mass="11230">MYLAAVLEYLTAEIVELSGNSRHAGEREPPIIRTHDMQAAIQGDDELDVLLRATVAALGCQLLSSRRRVSVTECASNSVLATTRRGRACITITIKQLKYSDR</sequence>
<dbReference type="EMBL" id="JADOXO010000007">
    <property type="protein sequence ID" value="KAF9820809.1"/>
    <property type="molecule type" value="Genomic_DNA"/>
</dbReference>
<dbReference type="PANTHER" id="PTHR23430">
    <property type="entry name" value="HISTONE H2A"/>
    <property type="match status" value="1"/>
</dbReference>
<organism evidence="1 2">
    <name type="scientific">Rhodonia placenta</name>
    <dbReference type="NCBI Taxonomy" id="104341"/>
    <lineage>
        <taxon>Eukaryota</taxon>
        <taxon>Fungi</taxon>
        <taxon>Dikarya</taxon>
        <taxon>Basidiomycota</taxon>
        <taxon>Agaricomycotina</taxon>
        <taxon>Agaricomycetes</taxon>
        <taxon>Polyporales</taxon>
        <taxon>Adustoporiaceae</taxon>
        <taxon>Rhodonia</taxon>
    </lineage>
</organism>
<dbReference type="AlphaFoldDB" id="A0A8H7PA15"/>